<feature type="region of interest" description="Disordered" evidence="1">
    <location>
        <begin position="84"/>
        <end position="117"/>
    </location>
</feature>
<gene>
    <name evidence="2" type="ORF">NDK43_03290</name>
</gene>
<feature type="compositionally biased region" description="Basic and acidic residues" evidence="1">
    <location>
        <begin position="84"/>
        <end position="114"/>
    </location>
</feature>
<dbReference type="Proteomes" id="UP001523262">
    <property type="component" value="Unassembled WGS sequence"/>
</dbReference>
<reference evidence="2 3" key="1">
    <citation type="submission" date="2022-06" db="EMBL/GenBank/DDBJ databases">
        <authorList>
            <person name="Jeon C.O."/>
        </authorList>
    </citation>
    <scope>NUCLEOTIDE SEQUENCE [LARGE SCALE GENOMIC DNA]</scope>
    <source>
        <strain evidence="2 3">KCTC 13943</strain>
    </source>
</reference>
<name>A0ABT0W5I3_9BACI</name>
<accession>A0ABT0W5I3</accession>
<sequence>MSTIIFMIIVGVLSTIFAKAKGNKEPSKSKSFSFNRFDDFRELFNNKTTNHLPKETSPKPSMKPEFQPGNLESIEKKYLQIKHIPEASPRPELKQTEQVKMTEKDRKEERKELFSESPDAKTLVNGIIWAEILGEPRAKKPYFMRKN</sequence>
<evidence type="ECO:0000313" key="2">
    <source>
        <dbReference type="EMBL" id="MCM2531598.1"/>
    </source>
</evidence>
<dbReference type="EMBL" id="JAMQCR010000001">
    <property type="protein sequence ID" value="MCM2531598.1"/>
    <property type="molecule type" value="Genomic_DNA"/>
</dbReference>
<keyword evidence="3" id="KW-1185">Reference proteome</keyword>
<proteinExistence type="predicted"/>
<protein>
    <submittedName>
        <fullName evidence="2">Uncharacterized protein</fullName>
    </submittedName>
</protein>
<evidence type="ECO:0000313" key="3">
    <source>
        <dbReference type="Proteomes" id="UP001523262"/>
    </source>
</evidence>
<feature type="region of interest" description="Disordered" evidence="1">
    <location>
        <begin position="45"/>
        <end position="69"/>
    </location>
</feature>
<evidence type="ECO:0000256" key="1">
    <source>
        <dbReference type="SAM" id="MobiDB-lite"/>
    </source>
</evidence>
<comment type="caution">
    <text evidence="2">The sequence shown here is derived from an EMBL/GenBank/DDBJ whole genome shotgun (WGS) entry which is preliminary data.</text>
</comment>
<organism evidence="2 3">
    <name type="scientific">Neobacillus pocheonensis</name>
    <dbReference type="NCBI Taxonomy" id="363869"/>
    <lineage>
        <taxon>Bacteria</taxon>
        <taxon>Bacillati</taxon>
        <taxon>Bacillota</taxon>
        <taxon>Bacilli</taxon>
        <taxon>Bacillales</taxon>
        <taxon>Bacillaceae</taxon>
        <taxon>Neobacillus</taxon>
    </lineage>
</organism>